<evidence type="ECO:0000256" key="12">
    <source>
        <dbReference type="PIRNR" id="PIRNR006769"/>
    </source>
</evidence>
<dbReference type="InterPro" id="IPR002734">
    <property type="entry name" value="RibDG_C"/>
</dbReference>
<dbReference type="PIRSF" id="PIRSF006769">
    <property type="entry name" value="RibD"/>
    <property type="match status" value="1"/>
</dbReference>
<comment type="similarity">
    <text evidence="5 12">In the C-terminal section; belongs to the HTP reductase family.</text>
</comment>
<dbReference type="CDD" id="cd01284">
    <property type="entry name" value="Riboflavin_deaminase-reductase"/>
    <property type="match status" value="1"/>
</dbReference>
<keyword evidence="15" id="KW-1185">Reference proteome</keyword>
<comment type="pathway">
    <text evidence="2 12">Cofactor biosynthesis; riboflavin biosynthesis; 5-amino-6-(D-ribitylamino)uracil from GTP: step 2/4.</text>
</comment>
<keyword evidence="6 12" id="KW-0686">Riboflavin biosynthesis</keyword>
<evidence type="ECO:0000259" key="13">
    <source>
        <dbReference type="PROSITE" id="PS51747"/>
    </source>
</evidence>
<keyword evidence="7 12" id="KW-0479">Metal-binding</keyword>
<comment type="caution">
    <text evidence="14">The sequence shown here is derived from an EMBL/GenBank/DDBJ whole genome shotgun (WGS) entry which is preliminary data.</text>
</comment>
<dbReference type="InterPro" id="IPR016193">
    <property type="entry name" value="Cytidine_deaminase-like"/>
</dbReference>
<organism evidence="14 15">
    <name type="scientific">Candidatus Xenohaliotis californiensis</name>
    <dbReference type="NCBI Taxonomy" id="84677"/>
    <lineage>
        <taxon>Bacteria</taxon>
        <taxon>Pseudomonadati</taxon>
        <taxon>Pseudomonadota</taxon>
        <taxon>Alphaproteobacteria</taxon>
        <taxon>Rickettsiales</taxon>
        <taxon>Anaplasmataceae</taxon>
        <taxon>Candidatus Xenohaliotis</taxon>
    </lineage>
</organism>
<dbReference type="EC" id="3.5.4.26" evidence="12"/>
<proteinExistence type="inferred from homology"/>
<comment type="cofactor">
    <cofactor evidence="12">
        <name>Zn(2+)</name>
        <dbReference type="ChEBI" id="CHEBI:29105"/>
    </cofactor>
    <text evidence="12">Binds 1 zinc ion.</text>
</comment>
<dbReference type="PANTHER" id="PTHR38011">
    <property type="entry name" value="DIHYDROFOLATE REDUCTASE FAMILY PROTEIN (AFU_ORTHOLOGUE AFUA_8G06820)"/>
    <property type="match status" value="1"/>
</dbReference>
<evidence type="ECO:0000256" key="8">
    <source>
        <dbReference type="ARBA" id="ARBA00022833"/>
    </source>
</evidence>
<dbReference type="SUPFAM" id="SSF53597">
    <property type="entry name" value="Dihydrofolate reductase-like"/>
    <property type="match status" value="1"/>
</dbReference>
<dbReference type="InterPro" id="IPR004794">
    <property type="entry name" value="Eubact_RibD"/>
</dbReference>
<evidence type="ECO:0000256" key="10">
    <source>
        <dbReference type="ARBA" id="ARBA00023002"/>
    </source>
</evidence>
<comment type="catalytic activity">
    <reaction evidence="12">
        <text>2,5-diamino-6-hydroxy-4-(5-phosphoribosylamino)-pyrimidine + H2O + H(+) = 5-amino-6-(5-phospho-D-ribosylamino)uracil + NH4(+)</text>
        <dbReference type="Rhea" id="RHEA:21868"/>
        <dbReference type="ChEBI" id="CHEBI:15377"/>
        <dbReference type="ChEBI" id="CHEBI:15378"/>
        <dbReference type="ChEBI" id="CHEBI:28938"/>
        <dbReference type="ChEBI" id="CHEBI:58453"/>
        <dbReference type="ChEBI" id="CHEBI:58614"/>
        <dbReference type="EC" id="3.5.4.26"/>
    </reaction>
</comment>
<dbReference type="Pfam" id="PF01872">
    <property type="entry name" value="RibD_C"/>
    <property type="match status" value="1"/>
</dbReference>
<comment type="pathway">
    <text evidence="3 12">Cofactor biosynthesis; riboflavin biosynthesis; 5-amino-6-(D-ribitylamino)uracil from GTP: step 3/4.</text>
</comment>
<comment type="function">
    <text evidence="1 12">Converts 2,5-diamino-6-(ribosylamino)-4(3h)-pyrimidinone 5'-phosphate into 5-amino-6-(ribosylamino)-2,4(1h,3h)-pyrimidinedione 5'-phosphate.</text>
</comment>
<evidence type="ECO:0000256" key="4">
    <source>
        <dbReference type="ARBA" id="ARBA00005259"/>
    </source>
</evidence>
<dbReference type="Pfam" id="PF00383">
    <property type="entry name" value="dCMP_cyt_deam_1"/>
    <property type="match status" value="1"/>
</dbReference>
<comment type="similarity">
    <text evidence="4 12">In the N-terminal section; belongs to the cytidine and deoxycytidylate deaminase family.</text>
</comment>
<keyword evidence="8 12" id="KW-0862">Zinc</keyword>
<dbReference type="PANTHER" id="PTHR38011:SF7">
    <property type="entry name" value="2,5-DIAMINO-6-RIBOSYLAMINO-4(3H)-PYRIMIDINONE 5'-PHOSPHATE REDUCTASE"/>
    <property type="match status" value="1"/>
</dbReference>
<evidence type="ECO:0000256" key="11">
    <source>
        <dbReference type="ARBA" id="ARBA00023268"/>
    </source>
</evidence>
<dbReference type="InterPro" id="IPR024072">
    <property type="entry name" value="DHFR-like_dom_sf"/>
</dbReference>
<protein>
    <recommendedName>
        <fullName evidence="12">Riboflavin biosynthesis protein RibD</fullName>
    </recommendedName>
    <domain>
        <recommendedName>
            <fullName evidence="12">Diaminohydroxyphosphoribosylaminopyrimidine deaminase</fullName>
            <shortName evidence="12">DRAP deaminase</shortName>
            <ecNumber evidence="12">3.5.4.26</ecNumber>
        </recommendedName>
        <alternativeName>
            <fullName evidence="12">Riboflavin-specific deaminase</fullName>
        </alternativeName>
    </domain>
    <domain>
        <recommendedName>
            <fullName evidence="12">5-amino-6-(5-phosphoribosylamino)uracil reductase</fullName>
            <ecNumber evidence="12">1.1.1.193</ecNumber>
        </recommendedName>
        <alternativeName>
            <fullName evidence="12">HTP reductase</fullName>
        </alternativeName>
    </domain>
</protein>
<keyword evidence="12 14" id="KW-0378">Hydrolase</keyword>
<evidence type="ECO:0000256" key="5">
    <source>
        <dbReference type="ARBA" id="ARBA00007417"/>
    </source>
</evidence>
<dbReference type="NCBIfam" id="TIGR00326">
    <property type="entry name" value="eubact_ribD"/>
    <property type="match status" value="1"/>
</dbReference>
<dbReference type="EMBL" id="CAWVOK010000009">
    <property type="protein sequence ID" value="CAK8162542.1"/>
    <property type="molecule type" value="Genomic_DNA"/>
</dbReference>
<dbReference type="GO" id="GO:0008835">
    <property type="term" value="F:diaminohydroxyphosphoribosylaminopyrimidine deaminase activity"/>
    <property type="evidence" value="ECO:0007669"/>
    <property type="project" value="UniProtKB-EC"/>
</dbReference>
<evidence type="ECO:0000313" key="14">
    <source>
        <dbReference type="EMBL" id="CAK8162542.1"/>
    </source>
</evidence>
<evidence type="ECO:0000256" key="2">
    <source>
        <dbReference type="ARBA" id="ARBA00004882"/>
    </source>
</evidence>
<keyword evidence="9 12" id="KW-0521">NADP</keyword>
<dbReference type="SUPFAM" id="SSF53927">
    <property type="entry name" value="Cytidine deaminase-like"/>
    <property type="match status" value="1"/>
</dbReference>
<dbReference type="PROSITE" id="PS00903">
    <property type="entry name" value="CYT_DCMP_DEAMINASES_1"/>
    <property type="match status" value="1"/>
</dbReference>
<dbReference type="Proteomes" id="UP001314181">
    <property type="component" value="Unassembled WGS sequence"/>
</dbReference>
<accession>A0ABM9N7H7</accession>
<evidence type="ECO:0000256" key="3">
    <source>
        <dbReference type="ARBA" id="ARBA00004910"/>
    </source>
</evidence>
<reference evidence="14 15" key="1">
    <citation type="submission" date="2024-01" db="EMBL/GenBank/DDBJ databases">
        <authorList>
            <person name="Kunselman E."/>
        </authorList>
    </citation>
    <scope>NUCLEOTIDE SEQUENCE [LARGE SCALE GENOMIC DNA]</scope>
    <source>
        <strain evidence="14">2 abalone samples</strain>
    </source>
</reference>
<dbReference type="InterPro" id="IPR002125">
    <property type="entry name" value="CMP_dCMP_dom"/>
</dbReference>
<evidence type="ECO:0000256" key="7">
    <source>
        <dbReference type="ARBA" id="ARBA00022723"/>
    </source>
</evidence>
<dbReference type="Gene3D" id="3.40.430.10">
    <property type="entry name" value="Dihydrofolate Reductase, subunit A"/>
    <property type="match status" value="1"/>
</dbReference>
<dbReference type="Gene3D" id="3.40.140.10">
    <property type="entry name" value="Cytidine Deaminase, domain 2"/>
    <property type="match status" value="1"/>
</dbReference>
<dbReference type="EC" id="1.1.1.193" evidence="12"/>
<evidence type="ECO:0000256" key="9">
    <source>
        <dbReference type="ARBA" id="ARBA00022857"/>
    </source>
</evidence>
<name>A0ABM9N7H7_9RICK</name>
<keyword evidence="11" id="KW-0511">Multifunctional enzyme</keyword>
<dbReference type="PROSITE" id="PS51747">
    <property type="entry name" value="CYT_DCMP_DEAMINASES_2"/>
    <property type="match status" value="1"/>
</dbReference>
<evidence type="ECO:0000256" key="6">
    <source>
        <dbReference type="ARBA" id="ARBA00022619"/>
    </source>
</evidence>
<dbReference type="InterPro" id="IPR016192">
    <property type="entry name" value="APOBEC/CMP_deaminase_Zn-bd"/>
</dbReference>
<keyword evidence="10 12" id="KW-0560">Oxidoreductase</keyword>
<dbReference type="RefSeq" id="WP_338363652.1">
    <property type="nucleotide sequence ID" value="NZ_CAWVOK010000009.1"/>
</dbReference>
<dbReference type="InterPro" id="IPR050765">
    <property type="entry name" value="Riboflavin_Biosynth_HTPR"/>
</dbReference>
<gene>
    <name evidence="14" type="ORF">CAXC1_180050</name>
</gene>
<comment type="catalytic activity">
    <reaction evidence="12">
        <text>5-amino-6-(5-phospho-D-ribitylamino)uracil + NADP(+) = 5-amino-6-(5-phospho-D-ribosylamino)uracil + NADPH + H(+)</text>
        <dbReference type="Rhea" id="RHEA:17845"/>
        <dbReference type="ChEBI" id="CHEBI:15378"/>
        <dbReference type="ChEBI" id="CHEBI:57783"/>
        <dbReference type="ChEBI" id="CHEBI:58349"/>
        <dbReference type="ChEBI" id="CHEBI:58421"/>
        <dbReference type="ChEBI" id="CHEBI:58453"/>
        <dbReference type="EC" id="1.1.1.193"/>
    </reaction>
</comment>
<evidence type="ECO:0000313" key="15">
    <source>
        <dbReference type="Proteomes" id="UP001314181"/>
    </source>
</evidence>
<evidence type="ECO:0000256" key="1">
    <source>
        <dbReference type="ARBA" id="ARBA00002151"/>
    </source>
</evidence>
<dbReference type="GO" id="GO:0008703">
    <property type="term" value="F:5-amino-6-(5-phosphoribosylamino)uracil reductase activity"/>
    <property type="evidence" value="ECO:0007669"/>
    <property type="project" value="UniProtKB-EC"/>
</dbReference>
<feature type="domain" description="CMP/dCMP-type deaminase" evidence="13">
    <location>
        <begin position="5"/>
        <end position="130"/>
    </location>
</feature>
<sequence>MVSTNTYNYFMSLAIKLGMNVLGQVAPNPAVGCVLECNGEVLSSGVTDMITGMHAEVVAINKAIKLGFDLSQVTMFVTLEPCCHYGKTPPCVKKIIDSGIRKVVIATKDYNVLVNGGGIKALLNHGVEVHYGVLENEARRMHAGFFATVIYNKPLVTLKLAMSINGKITAPLGYSNRISNNAAINDAHKLRSTHDAIMVGGGTLAVDNPELTCRISGYEHRSPIRVILGGDIRNGLRLLDTVDKVSVWFITSKYTECPSGVNSLLIPRGQDGLIPINKVLNLLCSMGITRLLVEGGLRVASSFLFSDSVDILHIYRSPKIISGTKSVFDDLFMQSGKIFFQFTLDYSYTIEDNIVEVYKKKSNEFL</sequence>